<dbReference type="CDD" id="cd06225">
    <property type="entry name" value="HAMP"/>
    <property type="match status" value="1"/>
</dbReference>
<evidence type="ECO:0000313" key="12">
    <source>
        <dbReference type="Proteomes" id="UP001220962"/>
    </source>
</evidence>
<dbReference type="Proteomes" id="UP001220962">
    <property type="component" value="Chromosome"/>
</dbReference>
<dbReference type="InterPro" id="IPR033479">
    <property type="entry name" value="dCache_1"/>
</dbReference>
<keyword evidence="7 9" id="KW-1133">Transmembrane helix</keyword>
<evidence type="ECO:0000256" key="1">
    <source>
        <dbReference type="ARBA" id="ARBA00004651"/>
    </source>
</evidence>
<keyword evidence="8 9" id="KW-0472">Membrane</keyword>
<dbReference type="InterPro" id="IPR003594">
    <property type="entry name" value="HATPase_dom"/>
</dbReference>
<dbReference type="PANTHER" id="PTHR34220">
    <property type="entry name" value="SENSOR HISTIDINE KINASE YPDA"/>
    <property type="match status" value="1"/>
</dbReference>
<dbReference type="Pfam" id="PF06580">
    <property type="entry name" value="His_kinase"/>
    <property type="match status" value="1"/>
</dbReference>
<evidence type="ECO:0000256" key="5">
    <source>
        <dbReference type="ARBA" id="ARBA00022692"/>
    </source>
</evidence>
<keyword evidence="3" id="KW-0597">Phosphoprotein</keyword>
<dbReference type="Gene3D" id="1.10.8.500">
    <property type="entry name" value="HAMP domain in histidine kinase"/>
    <property type="match status" value="1"/>
</dbReference>
<dbReference type="Pfam" id="PF02518">
    <property type="entry name" value="HATPase_c"/>
    <property type="match status" value="1"/>
</dbReference>
<dbReference type="InterPro" id="IPR050640">
    <property type="entry name" value="Bact_2-comp_sensor_kinase"/>
</dbReference>
<evidence type="ECO:0000256" key="4">
    <source>
        <dbReference type="ARBA" id="ARBA00022679"/>
    </source>
</evidence>
<dbReference type="Gene3D" id="3.30.450.20">
    <property type="entry name" value="PAS domain"/>
    <property type="match status" value="1"/>
</dbReference>
<evidence type="ECO:0000256" key="8">
    <source>
        <dbReference type="ARBA" id="ARBA00023136"/>
    </source>
</evidence>
<evidence type="ECO:0000256" key="2">
    <source>
        <dbReference type="ARBA" id="ARBA00022475"/>
    </source>
</evidence>
<dbReference type="GO" id="GO:0005886">
    <property type="term" value="C:plasma membrane"/>
    <property type="evidence" value="ECO:0007669"/>
    <property type="project" value="UniProtKB-SubCell"/>
</dbReference>
<evidence type="ECO:0000256" key="3">
    <source>
        <dbReference type="ARBA" id="ARBA00022553"/>
    </source>
</evidence>
<protein>
    <submittedName>
        <fullName evidence="11">Histidine kinase</fullName>
    </submittedName>
</protein>
<dbReference type="AlphaFoldDB" id="A0AAX3MZJ9"/>
<dbReference type="SUPFAM" id="SSF158472">
    <property type="entry name" value="HAMP domain-like"/>
    <property type="match status" value="1"/>
</dbReference>
<keyword evidence="6 11" id="KW-0418">Kinase</keyword>
<reference evidence="11" key="1">
    <citation type="submission" date="2023-02" db="EMBL/GenBank/DDBJ databases">
        <title>Pathogen: clinical or host-associated sample.</title>
        <authorList>
            <person name="Hergert J."/>
            <person name="Casey R."/>
            <person name="Wagner J."/>
            <person name="Young E.L."/>
            <person name="Oakeson K.F."/>
        </authorList>
    </citation>
    <scope>NUCLEOTIDE SEQUENCE</scope>
    <source>
        <strain evidence="11">2022CK-00830</strain>
    </source>
</reference>
<evidence type="ECO:0000256" key="7">
    <source>
        <dbReference type="ARBA" id="ARBA00022989"/>
    </source>
</evidence>
<comment type="subcellular location">
    <subcellularLocation>
        <location evidence="1">Cell membrane</location>
        <topology evidence="1">Multi-pass membrane protein</topology>
    </subcellularLocation>
</comment>
<gene>
    <name evidence="11" type="ORF">PUW23_00880</name>
</gene>
<name>A0AAX3MZJ9_9BACL</name>
<keyword evidence="4" id="KW-0808">Transferase</keyword>
<dbReference type="EMBL" id="CP118101">
    <property type="protein sequence ID" value="WDH82856.1"/>
    <property type="molecule type" value="Genomic_DNA"/>
</dbReference>
<dbReference type="PANTHER" id="PTHR34220:SF7">
    <property type="entry name" value="SENSOR HISTIDINE KINASE YPDA"/>
    <property type="match status" value="1"/>
</dbReference>
<dbReference type="RefSeq" id="WP_047913909.1">
    <property type="nucleotide sequence ID" value="NZ_CP118101.1"/>
</dbReference>
<accession>A0AAX3MZJ9</accession>
<dbReference type="InterPro" id="IPR010559">
    <property type="entry name" value="Sig_transdc_His_kin_internal"/>
</dbReference>
<dbReference type="Gene3D" id="3.30.565.10">
    <property type="entry name" value="Histidine kinase-like ATPase, C-terminal domain"/>
    <property type="match status" value="1"/>
</dbReference>
<sequence>MVHILSSLSINKRLIAISLIFVCLPVIILGSYWYNASTRTIEESAIASNERIVTQTSEYLNLYISNLETSTYPFLSNPHIQTLINRTSMTPYEYLKLSDAIEKGLFAQMLYGRDDLVGLSVLAKNGMQVSDYSRSEEMLDMRSIRQRNRLLLADMDQMDDFHMTGIRYIGSEPVLTLIRKISSSKSYLYEGLLVVDLNLDQIAGICSNVSREDLHLWIADTQNNRILYHPDKERINDLLPASLAEKFSAEPAGLIHEYEGNNENILLYEEATLSKWAVALEQPKNAVVFELLNLRSTTVYLFVIIMLVTLLVMGGFSLQISRALSLLQHFMKRVQSGDFSTPITRMTGRKDEIGGLFRSYSHMVGELKRLVSEVQSAKLKERELSLKQKESALHAMQSQINPHFLYNTLEVINAHAILDNQMVISRMTTSLADLFRYNLKNAHQIVSLREEIGHLKAYLDIQKARYRKLTVDICIEESVMDQIPLVRLTLQPLVENAFIHGYQHHRLPPSYIGLTGTADTEGNYILRIMDHGKGMDEHRMELLNQFFRNGEESRVEWEPLLQSSGIGLTSVHERLRLSFGSHYGLSVHSSGPAGTIIEIKLPLRLQPARP</sequence>
<dbReference type="PROSITE" id="PS50885">
    <property type="entry name" value="HAMP"/>
    <property type="match status" value="1"/>
</dbReference>
<dbReference type="SUPFAM" id="SSF55874">
    <property type="entry name" value="ATPase domain of HSP90 chaperone/DNA topoisomerase II/histidine kinase"/>
    <property type="match status" value="1"/>
</dbReference>
<evidence type="ECO:0000256" key="9">
    <source>
        <dbReference type="SAM" id="Phobius"/>
    </source>
</evidence>
<dbReference type="Pfam" id="PF02743">
    <property type="entry name" value="dCache_1"/>
    <property type="match status" value="1"/>
</dbReference>
<evidence type="ECO:0000313" key="11">
    <source>
        <dbReference type="EMBL" id="WDH82856.1"/>
    </source>
</evidence>
<feature type="transmembrane region" description="Helical" evidence="9">
    <location>
        <begin position="299"/>
        <end position="318"/>
    </location>
</feature>
<proteinExistence type="predicted"/>
<feature type="transmembrane region" description="Helical" evidence="9">
    <location>
        <begin position="14"/>
        <end position="34"/>
    </location>
</feature>
<dbReference type="InterPro" id="IPR003660">
    <property type="entry name" value="HAMP_dom"/>
</dbReference>
<keyword evidence="2" id="KW-1003">Cell membrane</keyword>
<dbReference type="SMART" id="SM00387">
    <property type="entry name" value="HATPase_c"/>
    <property type="match status" value="1"/>
</dbReference>
<keyword evidence="5 9" id="KW-0812">Transmembrane</keyword>
<dbReference type="InterPro" id="IPR036890">
    <property type="entry name" value="HATPase_C_sf"/>
</dbReference>
<dbReference type="GO" id="GO:0000155">
    <property type="term" value="F:phosphorelay sensor kinase activity"/>
    <property type="evidence" value="ECO:0007669"/>
    <property type="project" value="InterPro"/>
</dbReference>
<feature type="domain" description="HAMP" evidence="10">
    <location>
        <begin position="318"/>
        <end position="372"/>
    </location>
</feature>
<evidence type="ECO:0000259" key="10">
    <source>
        <dbReference type="PROSITE" id="PS50885"/>
    </source>
</evidence>
<evidence type="ECO:0000256" key="6">
    <source>
        <dbReference type="ARBA" id="ARBA00022777"/>
    </source>
</evidence>
<organism evidence="11 12">
    <name type="scientific">Paenibacillus urinalis</name>
    <dbReference type="NCBI Taxonomy" id="521520"/>
    <lineage>
        <taxon>Bacteria</taxon>
        <taxon>Bacillati</taxon>
        <taxon>Bacillota</taxon>
        <taxon>Bacilli</taxon>
        <taxon>Bacillales</taxon>
        <taxon>Paenibacillaceae</taxon>
        <taxon>Paenibacillus</taxon>
    </lineage>
</organism>